<feature type="transmembrane region" description="Helical" evidence="5">
    <location>
        <begin position="5"/>
        <end position="24"/>
    </location>
</feature>
<evidence type="ECO:0000313" key="6">
    <source>
        <dbReference type="EMBL" id="MBC8596241.1"/>
    </source>
</evidence>
<dbReference type="Proteomes" id="UP000647416">
    <property type="component" value="Unassembled WGS sequence"/>
</dbReference>
<evidence type="ECO:0000256" key="5">
    <source>
        <dbReference type="SAM" id="Phobius"/>
    </source>
</evidence>
<evidence type="ECO:0000256" key="3">
    <source>
        <dbReference type="ARBA" id="ARBA00022989"/>
    </source>
</evidence>
<evidence type="ECO:0000256" key="4">
    <source>
        <dbReference type="ARBA" id="ARBA00023136"/>
    </source>
</evidence>
<organism evidence="6 7">
    <name type="scientific">Qingrenia yutianensis</name>
    <dbReference type="NCBI Taxonomy" id="2763676"/>
    <lineage>
        <taxon>Bacteria</taxon>
        <taxon>Bacillati</taxon>
        <taxon>Bacillota</taxon>
        <taxon>Clostridia</taxon>
        <taxon>Eubacteriales</taxon>
        <taxon>Oscillospiraceae</taxon>
        <taxon>Qingrenia</taxon>
    </lineage>
</organism>
<dbReference type="NCBIfam" id="TIGR01593">
    <property type="entry name" value="holin_tox_secr"/>
    <property type="match status" value="1"/>
</dbReference>
<evidence type="ECO:0000313" key="7">
    <source>
        <dbReference type="Proteomes" id="UP000647416"/>
    </source>
</evidence>
<comment type="subcellular location">
    <subcellularLocation>
        <location evidence="1">Membrane</location>
        <topology evidence="1">Multi-pass membrane protein</topology>
    </subcellularLocation>
</comment>
<sequence length="141" mass="15230">MKNFIITSVGIAGGFILSLLGGWSNGLCTLIVFMAVDYLTGIISAGVFKNSSKTKSGALNSSVGFKGIFKKMGILFVVMLAYRIDITANTNFVKNSVIIAYIANEFLSITENLALMGLYMPSALKKAIDILQKEENDENTD</sequence>
<dbReference type="EMBL" id="JACRTE010000004">
    <property type="protein sequence ID" value="MBC8596241.1"/>
    <property type="molecule type" value="Genomic_DNA"/>
</dbReference>
<dbReference type="InterPro" id="IPR006480">
    <property type="entry name" value="Phage_holin_4_1"/>
</dbReference>
<feature type="transmembrane region" description="Helical" evidence="5">
    <location>
        <begin position="30"/>
        <end position="48"/>
    </location>
</feature>
<keyword evidence="4 5" id="KW-0472">Membrane</keyword>
<feature type="transmembrane region" description="Helical" evidence="5">
    <location>
        <begin position="98"/>
        <end position="119"/>
    </location>
</feature>
<accession>A0A926FAA8</accession>
<reference evidence="6" key="1">
    <citation type="submission" date="2020-08" db="EMBL/GenBank/DDBJ databases">
        <title>Genome public.</title>
        <authorList>
            <person name="Liu C."/>
            <person name="Sun Q."/>
        </authorList>
    </citation>
    <scope>NUCLEOTIDE SEQUENCE</scope>
    <source>
        <strain evidence="6">NSJ-50</strain>
    </source>
</reference>
<dbReference type="GO" id="GO:0016020">
    <property type="term" value="C:membrane"/>
    <property type="evidence" value="ECO:0007669"/>
    <property type="project" value="UniProtKB-SubCell"/>
</dbReference>
<name>A0A926FAA8_9FIRM</name>
<comment type="caution">
    <text evidence="6">The sequence shown here is derived from an EMBL/GenBank/DDBJ whole genome shotgun (WGS) entry which is preliminary data.</text>
</comment>
<gene>
    <name evidence="6" type="ORF">H8706_05070</name>
</gene>
<protein>
    <submittedName>
        <fullName evidence="6">Phage holin family protein</fullName>
    </submittedName>
</protein>
<dbReference type="Pfam" id="PF05105">
    <property type="entry name" value="Phage_holin_4_1"/>
    <property type="match status" value="1"/>
</dbReference>
<keyword evidence="7" id="KW-1185">Reference proteome</keyword>
<feature type="transmembrane region" description="Helical" evidence="5">
    <location>
        <begin position="68"/>
        <end position="86"/>
    </location>
</feature>
<keyword evidence="2 5" id="KW-0812">Transmembrane</keyword>
<dbReference type="RefSeq" id="WP_262431752.1">
    <property type="nucleotide sequence ID" value="NZ_JACRTE010000004.1"/>
</dbReference>
<evidence type="ECO:0000256" key="2">
    <source>
        <dbReference type="ARBA" id="ARBA00022692"/>
    </source>
</evidence>
<dbReference type="AlphaFoldDB" id="A0A926FAA8"/>
<keyword evidence="3 5" id="KW-1133">Transmembrane helix</keyword>
<proteinExistence type="predicted"/>
<evidence type="ECO:0000256" key="1">
    <source>
        <dbReference type="ARBA" id="ARBA00004141"/>
    </source>
</evidence>